<keyword evidence="1" id="KW-1133">Transmembrane helix</keyword>
<comment type="caution">
    <text evidence="2">The sequence shown here is derived from an EMBL/GenBank/DDBJ whole genome shotgun (WGS) entry which is preliminary data.</text>
</comment>
<gene>
    <name evidence="2" type="ORF">MED92_02963</name>
</gene>
<dbReference type="EMBL" id="AAOW01000005">
    <property type="protein sequence ID" value="EAR61874.1"/>
    <property type="molecule type" value="Genomic_DNA"/>
</dbReference>
<evidence type="ECO:0000256" key="1">
    <source>
        <dbReference type="SAM" id="Phobius"/>
    </source>
</evidence>
<evidence type="ECO:0000313" key="3">
    <source>
        <dbReference type="Proteomes" id="UP000002171"/>
    </source>
</evidence>
<keyword evidence="1" id="KW-0812">Transmembrane</keyword>
<reference evidence="2 3" key="1">
    <citation type="submission" date="2006-02" db="EMBL/GenBank/DDBJ databases">
        <authorList>
            <person name="Pinhassi J."/>
            <person name="Pedros-Alio C."/>
            <person name="Ferriera S."/>
            <person name="Johnson J."/>
            <person name="Kravitz S."/>
            <person name="Halpern A."/>
            <person name="Remington K."/>
            <person name="Beeson K."/>
            <person name="Tran B."/>
            <person name="Rogers Y.-H."/>
            <person name="Friedman R."/>
            <person name="Venter J.C."/>
        </authorList>
    </citation>
    <scope>NUCLEOTIDE SEQUENCE [LARGE SCALE GENOMIC DNA]</scope>
    <source>
        <strain evidence="2 3">MED92</strain>
    </source>
</reference>
<sequence length="46" mass="5372">MVRTPLMNKKILSVMEKITFQSNLVWLVFLKINSLLLLIMGNIFYG</sequence>
<dbReference type="Proteomes" id="UP000002171">
    <property type="component" value="Unassembled WGS sequence"/>
</dbReference>
<keyword evidence="3" id="KW-1185">Reference proteome</keyword>
<dbReference type="AlphaFoldDB" id="A0A7U8C5X5"/>
<proteinExistence type="predicted"/>
<name>A0A7U8C5X5_NEPCE</name>
<feature type="transmembrane region" description="Helical" evidence="1">
    <location>
        <begin position="24"/>
        <end position="45"/>
    </location>
</feature>
<organism evidence="2 3">
    <name type="scientific">Neptuniibacter caesariensis</name>
    <dbReference type="NCBI Taxonomy" id="207954"/>
    <lineage>
        <taxon>Bacteria</taxon>
        <taxon>Pseudomonadati</taxon>
        <taxon>Pseudomonadota</taxon>
        <taxon>Gammaproteobacteria</taxon>
        <taxon>Oceanospirillales</taxon>
        <taxon>Oceanospirillaceae</taxon>
        <taxon>Neptuniibacter</taxon>
    </lineage>
</organism>
<protein>
    <submittedName>
        <fullName evidence="2">Uncharacterized protein</fullName>
    </submittedName>
</protein>
<evidence type="ECO:0000313" key="2">
    <source>
        <dbReference type="EMBL" id="EAR61874.1"/>
    </source>
</evidence>
<accession>A0A7U8C5X5</accession>
<keyword evidence="1" id="KW-0472">Membrane</keyword>